<organism evidence="2 3">
    <name type="scientific">Macrostomum lignano</name>
    <dbReference type="NCBI Taxonomy" id="282301"/>
    <lineage>
        <taxon>Eukaryota</taxon>
        <taxon>Metazoa</taxon>
        <taxon>Spiralia</taxon>
        <taxon>Lophotrochozoa</taxon>
        <taxon>Platyhelminthes</taxon>
        <taxon>Rhabditophora</taxon>
        <taxon>Macrostomorpha</taxon>
        <taxon>Macrostomida</taxon>
        <taxon>Macrostomidae</taxon>
        <taxon>Macrostomum</taxon>
    </lineage>
</organism>
<dbReference type="PANTHER" id="PTHR46810">
    <property type="entry name" value="INACTIVE POLYGLYCYLASE TTLL10"/>
    <property type="match status" value="1"/>
</dbReference>
<protein>
    <recommendedName>
        <fullName evidence="4">TTL domain-containing protein</fullName>
    </recommendedName>
</protein>
<gene>
    <name evidence="2" type="ORF">BOX15_Mlig030802g2</name>
</gene>
<dbReference type="PROSITE" id="PS51221">
    <property type="entry name" value="TTL"/>
    <property type="match status" value="1"/>
</dbReference>
<dbReference type="InterPro" id="IPR027752">
    <property type="entry name" value="TTLL10"/>
</dbReference>
<evidence type="ECO:0008006" key="4">
    <source>
        <dbReference type="Google" id="ProtNLM"/>
    </source>
</evidence>
<feature type="region of interest" description="Disordered" evidence="1">
    <location>
        <begin position="431"/>
        <end position="468"/>
    </location>
</feature>
<evidence type="ECO:0000256" key="1">
    <source>
        <dbReference type="SAM" id="MobiDB-lite"/>
    </source>
</evidence>
<feature type="compositionally biased region" description="Low complexity" evidence="1">
    <location>
        <begin position="445"/>
        <end position="460"/>
    </location>
</feature>
<feature type="compositionally biased region" description="Basic and acidic residues" evidence="1">
    <location>
        <begin position="431"/>
        <end position="444"/>
    </location>
</feature>
<evidence type="ECO:0000313" key="3">
    <source>
        <dbReference type="Proteomes" id="UP000215902"/>
    </source>
</evidence>
<evidence type="ECO:0000313" key="2">
    <source>
        <dbReference type="EMBL" id="PAA66146.1"/>
    </source>
</evidence>
<dbReference type="Pfam" id="PF03133">
    <property type="entry name" value="TTL"/>
    <property type="match status" value="1"/>
</dbReference>
<feature type="compositionally biased region" description="Basic and acidic residues" evidence="1">
    <location>
        <begin position="283"/>
        <end position="293"/>
    </location>
</feature>
<sequence length="851" mass="97856">MDETVAQLQPLQQQQQQQQQQHKSSYQKLLFQSSPQDPAESKSDFLLSRYESAAVQSDTTEMGSDTDKEILQTDSESDIQSENEPEIQSEETISHEPDTEQQIEDPEAKPETDMEDQPREQPAAESPKSQHDETLPEASMKTLEVPEVLFDDNGAVEAIQEDELDQEATHQMTSGKDAPASEAEEQPEHNQEELSEAETNAEPDCQPEVQPEAEIQQEAEPAELREVEPCEQEQIGSDDAATKHVVEEAEEEQIREQFEGNPESGYTEAQAEAEEQPEVSPLEAEREAIKPEELPDAQQAEEEQQANPTSQPDAQSNAEIDTQLPSQLLQHRTSRQDFIIPPASRVIRPQQPSCRLTMLSSLRRTSNVSSRSSTVLSLPYPIEQCGADMQRAFPGHIGRYYVTNAYCYAYACNRMSIEMAAESMGFEKRDFWGEVRPPDGEKKQQQQQQQQQQQEQQSQEPVVSGKSIERRMDDLERDLFRDPRLTLMIIKPDRMNWNKLGNCLVFERCHPHRHYIADKWQMFLTLRRSSTLRHMQMTTASGKPFDFKWFILYTANPGYYQRDLMQYLDSHPGIYILKRTNYSQGIGIQIYRAERPNTVDRIRTCIGNRASLNQFVLQKYIERPLLIDKRKFDLRVYMMLLSCKRPSTSNGTGFEYSYFAFCYPGYVKLSCYPYNKVSRDLHVHLTNQFVQKQRWTMYTRVKETTTWFPDELNAYLNKRGRAEPDWCKNTLYSRIRAIVGYVAAAFRPHLESNASPASVFRLYGPDFIVDEDLNVWLLEVNTFPAYAKNTAALSGSIRNMWREAVTIATEATLRYRNRLPVSGLTSMRNFQLAYSSEDPGLLSELVKQSFA</sequence>
<dbReference type="SUPFAM" id="SSF56059">
    <property type="entry name" value="Glutathione synthetase ATP-binding domain-like"/>
    <property type="match status" value="1"/>
</dbReference>
<dbReference type="GO" id="GO:0070737">
    <property type="term" value="F:protein-glycine ligase activity, elongating"/>
    <property type="evidence" value="ECO:0007669"/>
    <property type="project" value="TreeGrafter"/>
</dbReference>
<feature type="compositionally biased region" description="Polar residues" evidence="1">
    <location>
        <begin position="54"/>
        <end position="63"/>
    </location>
</feature>
<dbReference type="PANTHER" id="PTHR46810:SF1">
    <property type="entry name" value="INACTIVE POLYGLYCYLASE TTLL10"/>
    <property type="match status" value="1"/>
</dbReference>
<accession>A0A267EXF3</accession>
<keyword evidence="3" id="KW-1185">Reference proteome</keyword>
<feature type="region of interest" description="Disordered" evidence="1">
    <location>
        <begin position="1"/>
        <end position="317"/>
    </location>
</feature>
<dbReference type="Gene3D" id="3.30.470.20">
    <property type="entry name" value="ATP-grasp fold, B domain"/>
    <property type="match status" value="1"/>
</dbReference>
<dbReference type="STRING" id="282301.A0A267EXF3"/>
<dbReference type="AlphaFoldDB" id="A0A267EXF3"/>
<dbReference type="Proteomes" id="UP000215902">
    <property type="component" value="Unassembled WGS sequence"/>
</dbReference>
<feature type="compositionally biased region" description="Low complexity" evidence="1">
    <location>
        <begin position="7"/>
        <end position="21"/>
    </location>
</feature>
<feature type="compositionally biased region" description="Polar residues" evidence="1">
    <location>
        <begin position="307"/>
        <end position="317"/>
    </location>
</feature>
<feature type="compositionally biased region" description="Basic and acidic residues" evidence="1">
    <location>
        <begin position="240"/>
        <end position="258"/>
    </location>
</feature>
<name>A0A267EXF3_9PLAT</name>
<dbReference type="EMBL" id="NIVC01001585">
    <property type="protein sequence ID" value="PAA66146.1"/>
    <property type="molecule type" value="Genomic_DNA"/>
</dbReference>
<dbReference type="OrthoDB" id="18862at2759"/>
<feature type="compositionally biased region" description="Acidic residues" evidence="1">
    <location>
        <begin position="75"/>
        <end position="89"/>
    </location>
</feature>
<comment type="caution">
    <text evidence="2">The sequence shown here is derived from an EMBL/GenBank/DDBJ whole genome shotgun (WGS) entry which is preliminary data.</text>
</comment>
<dbReference type="InterPro" id="IPR004344">
    <property type="entry name" value="TTL/TTLL_fam"/>
</dbReference>
<proteinExistence type="predicted"/>
<feature type="compositionally biased region" description="Basic and acidic residues" evidence="1">
    <location>
        <begin position="106"/>
        <end position="119"/>
    </location>
</feature>
<reference evidence="2 3" key="1">
    <citation type="submission" date="2017-06" db="EMBL/GenBank/DDBJ databases">
        <title>A platform for efficient transgenesis in Macrostomum lignano, a flatworm model organism for stem cell research.</title>
        <authorList>
            <person name="Berezikov E."/>
        </authorList>
    </citation>
    <scope>NUCLEOTIDE SEQUENCE [LARGE SCALE GENOMIC DNA]</scope>
    <source>
        <strain evidence="2">DV1</strain>
        <tissue evidence="2">Whole organism</tissue>
    </source>
</reference>
<feature type="compositionally biased region" description="Polar residues" evidence="1">
    <location>
        <begin position="22"/>
        <end position="36"/>
    </location>
</feature>